<dbReference type="CDD" id="cd02947">
    <property type="entry name" value="TRX_family"/>
    <property type="match status" value="1"/>
</dbReference>
<proteinExistence type="predicted"/>
<feature type="transmembrane region" description="Helical" evidence="1">
    <location>
        <begin position="9"/>
        <end position="26"/>
    </location>
</feature>
<dbReference type="AlphaFoldDB" id="A0AAP2XSH0"/>
<comment type="caution">
    <text evidence="2">The sequence shown here is derived from an EMBL/GenBank/DDBJ whole genome shotgun (WGS) entry which is preliminary data.</text>
</comment>
<evidence type="ECO:0000313" key="2">
    <source>
        <dbReference type="EMBL" id="MCQ5060855.1"/>
    </source>
</evidence>
<dbReference type="SUPFAM" id="SSF52833">
    <property type="entry name" value="Thioredoxin-like"/>
    <property type="match status" value="1"/>
</dbReference>
<evidence type="ECO:0000313" key="3">
    <source>
        <dbReference type="Proteomes" id="UP001204814"/>
    </source>
</evidence>
<dbReference type="InterPro" id="IPR036249">
    <property type="entry name" value="Thioredoxin-like_sf"/>
</dbReference>
<dbReference type="Proteomes" id="UP001204814">
    <property type="component" value="Unassembled WGS sequence"/>
</dbReference>
<accession>A0AAP2XSH0</accession>
<gene>
    <name evidence="2" type="ORF">NE542_03260</name>
</gene>
<sequence length="141" mass="16696">MIKKSLQNFLYITIISICLIFMFVLLNDQFTNMNYFKTVNSNQISNLISQKEEVTIYFYKNNCQPCAVQKDILNSLVKNNEYEIYGVNIESYDGKSYDIIRKYNIKYTPTFIKYKLGVYSERKEGLVDKKELIDFLTKRGN</sequence>
<dbReference type="InterPro" id="IPR046698">
    <property type="entry name" value="PedC-like"/>
</dbReference>
<dbReference type="Gene3D" id="3.40.30.10">
    <property type="entry name" value="Glutaredoxin"/>
    <property type="match status" value="1"/>
</dbReference>
<evidence type="ECO:0000256" key="1">
    <source>
        <dbReference type="SAM" id="Phobius"/>
    </source>
</evidence>
<dbReference type="RefSeq" id="WP_227352022.1">
    <property type="nucleotide sequence ID" value="NZ_JAJDKX010000007.1"/>
</dbReference>
<keyword evidence="1" id="KW-0472">Membrane</keyword>
<dbReference type="Pfam" id="PF20207">
    <property type="entry name" value="DUF6568"/>
    <property type="match status" value="1"/>
</dbReference>
<name>A0AAP2XSH0_9FIRM</name>
<protein>
    <submittedName>
        <fullName evidence="2">Thioredoxin family protein</fullName>
    </submittedName>
</protein>
<keyword evidence="1" id="KW-1133">Transmembrane helix</keyword>
<dbReference type="EMBL" id="JANGBO010000001">
    <property type="protein sequence ID" value="MCQ5060855.1"/>
    <property type="molecule type" value="Genomic_DNA"/>
</dbReference>
<organism evidence="2 3">
    <name type="scientific">Faecalibacillus intestinalis</name>
    <dbReference type="NCBI Taxonomy" id="1982626"/>
    <lineage>
        <taxon>Bacteria</taxon>
        <taxon>Bacillati</taxon>
        <taxon>Bacillota</taxon>
        <taxon>Erysipelotrichia</taxon>
        <taxon>Erysipelotrichales</taxon>
        <taxon>Coprobacillaceae</taxon>
        <taxon>Faecalibacillus</taxon>
    </lineage>
</organism>
<keyword evidence="1" id="KW-0812">Transmembrane</keyword>
<reference evidence="2" key="1">
    <citation type="submission" date="2022-06" db="EMBL/GenBank/DDBJ databases">
        <title>Isolation of gut microbiota from human fecal samples.</title>
        <authorList>
            <person name="Pamer E.G."/>
            <person name="Barat B."/>
            <person name="Waligurski E."/>
            <person name="Medina S."/>
            <person name="Paddock L."/>
            <person name="Mostad J."/>
        </authorList>
    </citation>
    <scope>NUCLEOTIDE SEQUENCE</scope>
    <source>
        <strain evidence="2">DFI.6.24</strain>
    </source>
</reference>